<feature type="compositionally biased region" description="Polar residues" evidence="1">
    <location>
        <begin position="40"/>
        <end position="55"/>
    </location>
</feature>
<evidence type="ECO:0000313" key="4">
    <source>
        <dbReference type="Proteomes" id="UP000005222"/>
    </source>
</evidence>
<dbReference type="EMBL" id="FO082049">
    <property type="protein sequence ID" value="CCE83286.1"/>
    <property type="molecule type" value="Genomic_DNA"/>
</dbReference>
<evidence type="ECO:0000313" key="3">
    <source>
        <dbReference type="EMBL" id="CCE84317.1"/>
    </source>
</evidence>
<reference evidence="4" key="2">
    <citation type="journal article" date="2012" name="G3 (Bethesda)">
        <title>Pichia sorbitophila, an interspecies yeast hybrid reveals early steps of genome resolution following polyploidization.</title>
        <authorList>
            <person name="Leh Louis V."/>
            <person name="Despons L."/>
            <person name="Friedrich A."/>
            <person name="Martin T."/>
            <person name="Durrens P."/>
            <person name="Casaregola S."/>
            <person name="Neuveglise C."/>
            <person name="Fairhead C."/>
            <person name="Marck C."/>
            <person name="Cruz J.A."/>
            <person name="Straub M.L."/>
            <person name="Kugler V."/>
            <person name="Sacerdot C."/>
            <person name="Uzunov Z."/>
            <person name="Thierry A."/>
            <person name="Weiss S."/>
            <person name="Bleykasten C."/>
            <person name="De Montigny J."/>
            <person name="Jacques N."/>
            <person name="Jung P."/>
            <person name="Lemaire M."/>
            <person name="Mallet S."/>
            <person name="Morel G."/>
            <person name="Richard G.F."/>
            <person name="Sarkar A."/>
            <person name="Savel G."/>
            <person name="Schacherer J."/>
            <person name="Seret M.L."/>
            <person name="Talla E."/>
            <person name="Samson G."/>
            <person name="Jubin C."/>
            <person name="Poulain J."/>
            <person name="Vacherie B."/>
            <person name="Barbe V."/>
            <person name="Pelletier E."/>
            <person name="Sherman D.J."/>
            <person name="Westhof E."/>
            <person name="Weissenbach J."/>
            <person name="Baret P.V."/>
            <person name="Wincker P."/>
            <person name="Gaillardin C."/>
            <person name="Dujon B."/>
            <person name="Souciet J.L."/>
        </authorList>
    </citation>
    <scope>NUCLEOTIDE SEQUENCE [LARGE SCALE GENOMIC DNA]</scope>
    <source>
        <strain evidence="4">ATCC MYA-4447 / BCRC 22081 / CBS 7064 / NBRC 10061 / NRRL Y-12695</strain>
    </source>
</reference>
<feature type="region of interest" description="Disordered" evidence="1">
    <location>
        <begin position="35"/>
        <end position="59"/>
    </location>
</feature>
<dbReference type="Proteomes" id="UP000005222">
    <property type="component" value="Chromosome K"/>
</dbReference>
<dbReference type="InParanoid" id="G8Y6T7"/>
<dbReference type="EMBL" id="FO082048">
    <property type="protein sequence ID" value="CCE84317.1"/>
    <property type="molecule type" value="Genomic_DNA"/>
</dbReference>
<accession>G8Y6T7</accession>
<keyword evidence="4" id="KW-1185">Reference proteome</keyword>
<dbReference type="Proteomes" id="UP000005222">
    <property type="component" value="Chromosome L"/>
</dbReference>
<name>G8Y6T7_PICSO</name>
<sequence length="115" mass="12946">MRAAAQIIEPSGPPRISQQDRTRAVFVRETAFTRTDAKSRSNYGSAQTNNRNSRSQCRRMEDSRVSLAASHYFVRYRGVPWARAFATDYEHCARTVVGAASPCKLERICVGRFAS</sequence>
<protein>
    <submittedName>
        <fullName evidence="3">Piso0_003859 protein</fullName>
    </submittedName>
</protein>
<reference evidence="3" key="1">
    <citation type="submission" date="2011-10" db="EMBL/GenBank/DDBJ databases">
        <authorList>
            <person name="Genoscope - CEA"/>
        </authorList>
    </citation>
    <scope>NUCLEOTIDE SEQUENCE</scope>
</reference>
<feature type="region of interest" description="Disordered" evidence="1">
    <location>
        <begin position="1"/>
        <end position="22"/>
    </location>
</feature>
<evidence type="ECO:0000313" key="2">
    <source>
        <dbReference type="EMBL" id="CCE83286.1"/>
    </source>
</evidence>
<evidence type="ECO:0000256" key="1">
    <source>
        <dbReference type="SAM" id="MobiDB-lite"/>
    </source>
</evidence>
<gene>
    <name evidence="3" type="primary">Piso0_003859</name>
    <name evidence="2" type="ORF">GNLVRS01_PISO0K04146g</name>
    <name evidence="3" type="ORF">GNLVRS01_PISO0L04147g</name>
</gene>
<dbReference type="AlphaFoldDB" id="G8Y6T7"/>
<dbReference type="HOGENOM" id="CLU_2109890_0_0_1"/>
<organism evidence="3 4">
    <name type="scientific">Pichia sorbitophila (strain ATCC MYA-4447 / BCRC 22081 / CBS 7064 / NBRC 10061 / NRRL Y-12695)</name>
    <name type="common">Hybrid yeast</name>
    <dbReference type="NCBI Taxonomy" id="559304"/>
    <lineage>
        <taxon>Eukaryota</taxon>
        <taxon>Fungi</taxon>
        <taxon>Dikarya</taxon>
        <taxon>Ascomycota</taxon>
        <taxon>Saccharomycotina</taxon>
        <taxon>Pichiomycetes</taxon>
        <taxon>Debaryomycetaceae</taxon>
        <taxon>Millerozyma</taxon>
    </lineage>
</organism>
<proteinExistence type="predicted"/>